<dbReference type="PRINTS" id="PR00046">
    <property type="entry name" value="SIGMA70FCT"/>
</dbReference>
<name>A0A9E2F5R7_PSYF1</name>
<proteinExistence type="predicted"/>
<evidence type="ECO:0000256" key="1">
    <source>
        <dbReference type="ARBA" id="ARBA00023015"/>
    </source>
</evidence>
<dbReference type="InterPro" id="IPR007630">
    <property type="entry name" value="RNA_pol_sigma70_r4"/>
</dbReference>
<feature type="domain" description="RNA polymerase sigma-70 region 2" evidence="6">
    <location>
        <begin position="35"/>
        <end position="103"/>
    </location>
</feature>
<feature type="domain" description="RNA polymerase sigma-70 region 4" evidence="7">
    <location>
        <begin position="201"/>
        <end position="250"/>
    </location>
</feature>
<evidence type="ECO:0000259" key="7">
    <source>
        <dbReference type="Pfam" id="PF04545"/>
    </source>
</evidence>
<evidence type="ECO:0000313" key="9">
    <source>
        <dbReference type="Proteomes" id="UP000811545"/>
    </source>
</evidence>
<dbReference type="Pfam" id="PF04542">
    <property type="entry name" value="Sigma70_r2"/>
    <property type="match status" value="1"/>
</dbReference>
<dbReference type="SUPFAM" id="SSF88659">
    <property type="entry name" value="Sigma3 and sigma4 domains of RNA polymerase sigma factors"/>
    <property type="match status" value="2"/>
</dbReference>
<dbReference type="PANTHER" id="PTHR30385">
    <property type="entry name" value="SIGMA FACTOR F FLAGELLAR"/>
    <property type="match status" value="1"/>
</dbReference>
<dbReference type="PANTHER" id="PTHR30385:SF4">
    <property type="entry name" value="RNA POLYMERASE SIGMA-E FACTOR"/>
    <property type="match status" value="1"/>
</dbReference>
<dbReference type="InterPro" id="IPR014284">
    <property type="entry name" value="RNA_pol_sigma-70_dom"/>
</dbReference>
<keyword evidence="3" id="KW-0238">DNA-binding</keyword>
<dbReference type="Proteomes" id="UP000811545">
    <property type="component" value="Unassembled WGS sequence"/>
</dbReference>
<dbReference type="GO" id="GO:0006352">
    <property type="term" value="P:DNA-templated transcription initiation"/>
    <property type="evidence" value="ECO:0007669"/>
    <property type="project" value="InterPro"/>
</dbReference>
<dbReference type="GO" id="GO:0003677">
    <property type="term" value="F:DNA binding"/>
    <property type="evidence" value="ECO:0007669"/>
    <property type="project" value="UniProtKB-KW"/>
</dbReference>
<dbReference type="InterPro" id="IPR000943">
    <property type="entry name" value="RNA_pol_sigma70"/>
</dbReference>
<dbReference type="GO" id="GO:0016987">
    <property type="term" value="F:sigma factor activity"/>
    <property type="evidence" value="ECO:0007669"/>
    <property type="project" value="UniProtKB-KW"/>
</dbReference>
<keyword evidence="4" id="KW-0804">Transcription</keyword>
<dbReference type="Gene3D" id="1.10.1740.10">
    <property type="match status" value="1"/>
</dbReference>
<keyword evidence="1" id="KW-0805">Transcription regulation</keyword>
<dbReference type="Pfam" id="PF04545">
    <property type="entry name" value="Sigma70_r4"/>
    <property type="match status" value="1"/>
</dbReference>
<dbReference type="NCBIfam" id="TIGR02980">
    <property type="entry name" value="SigBFG"/>
    <property type="match status" value="1"/>
</dbReference>
<evidence type="ECO:0000256" key="2">
    <source>
        <dbReference type="ARBA" id="ARBA00023082"/>
    </source>
</evidence>
<dbReference type="SUPFAM" id="SSF88946">
    <property type="entry name" value="Sigma2 domain of RNA polymerase sigma factors"/>
    <property type="match status" value="1"/>
</dbReference>
<evidence type="ECO:0000256" key="4">
    <source>
        <dbReference type="ARBA" id="ARBA00023163"/>
    </source>
</evidence>
<gene>
    <name evidence="8" type="primary">sigB</name>
    <name evidence="8" type="ORF">DDT42_00472</name>
</gene>
<keyword evidence="2" id="KW-0731">Sigma factor</keyword>
<evidence type="ECO:0000259" key="5">
    <source>
        <dbReference type="Pfam" id="PF04539"/>
    </source>
</evidence>
<sequence length="255" mass="29719">MLLLRGEIEHKNKEDIERLLLSYKKEKDESMLEDLIRHYAGIVYYLARKFKSYKNKEDLEQIGFLGLVQAIRRFDPSLKKEFLSFAIPTILGEMKRYLRDSSWDVKVPRRLQELGLKIQKSVDQLSQELGRTPKYSEIALKLGITEEEAMEAMSAGASYDALSLDTTFNDDEEKSRPINETAAFNSYDKEIEDERIFLKTALEKLPGNERQVIKWRFYDHLPQADIARKLGVSQVQVSRLQRRALSKLKKELLTV</sequence>
<dbReference type="InterPro" id="IPR007624">
    <property type="entry name" value="RNA_pol_sigma70_r3"/>
</dbReference>
<dbReference type="AlphaFoldDB" id="A0A9E2F5R7"/>
<dbReference type="InterPro" id="IPR014322">
    <property type="entry name" value="RNA_pol_sigma-B/F/G"/>
</dbReference>
<evidence type="ECO:0000256" key="3">
    <source>
        <dbReference type="ARBA" id="ARBA00023125"/>
    </source>
</evidence>
<dbReference type="NCBIfam" id="TIGR02937">
    <property type="entry name" value="sigma70-ECF"/>
    <property type="match status" value="1"/>
</dbReference>
<reference evidence="8 9" key="1">
    <citation type="journal article" date="2021" name="bioRxiv">
        <title>Unique metabolic strategies in Hadean analogues reveal hints for primordial physiology.</title>
        <authorList>
            <person name="Nobu M.K."/>
            <person name="Nakai R."/>
            <person name="Tamazawa S."/>
            <person name="Mori H."/>
            <person name="Toyoda A."/>
            <person name="Ijiri A."/>
            <person name="Suzuki S."/>
            <person name="Kurokawa K."/>
            <person name="Kamagata Y."/>
            <person name="Tamaki H."/>
        </authorList>
    </citation>
    <scope>NUCLEOTIDE SEQUENCE [LARGE SCALE GENOMIC DNA]</scope>
    <source>
        <strain evidence="8">BS525</strain>
    </source>
</reference>
<dbReference type="Pfam" id="PF04539">
    <property type="entry name" value="Sigma70_r3"/>
    <property type="match status" value="1"/>
</dbReference>
<dbReference type="CDD" id="cd06171">
    <property type="entry name" value="Sigma70_r4"/>
    <property type="match status" value="1"/>
</dbReference>
<accession>A0A9E2F5R7</accession>
<dbReference type="EMBL" id="QLTW01000014">
    <property type="protein sequence ID" value="MBT9144630.1"/>
    <property type="molecule type" value="Genomic_DNA"/>
</dbReference>
<feature type="domain" description="RNA polymerase sigma-70 region 3" evidence="5">
    <location>
        <begin position="114"/>
        <end position="173"/>
    </location>
</feature>
<comment type="caution">
    <text evidence="8">The sequence shown here is derived from an EMBL/GenBank/DDBJ whole genome shotgun (WGS) entry which is preliminary data.</text>
</comment>
<evidence type="ECO:0000259" key="6">
    <source>
        <dbReference type="Pfam" id="PF04542"/>
    </source>
</evidence>
<dbReference type="Gene3D" id="1.10.10.10">
    <property type="entry name" value="Winged helix-like DNA-binding domain superfamily/Winged helix DNA-binding domain"/>
    <property type="match status" value="2"/>
</dbReference>
<evidence type="ECO:0000313" key="8">
    <source>
        <dbReference type="EMBL" id="MBT9144630.1"/>
    </source>
</evidence>
<protein>
    <submittedName>
        <fullName evidence="8">RNA polymerase sigma-B factor</fullName>
    </submittedName>
</protein>
<dbReference type="InterPro" id="IPR013325">
    <property type="entry name" value="RNA_pol_sigma_r2"/>
</dbReference>
<dbReference type="InterPro" id="IPR036388">
    <property type="entry name" value="WH-like_DNA-bd_sf"/>
</dbReference>
<dbReference type="InterPro" id="IPR007627">
    <property type="entry name" value="RNA_pol_sigma70_r2"/>
</dbReference>
<dbReference type="InterPro" id="IPR013324">
    <property type="entry name" value="RNA_pol_sigma_r3/r4-like"/>
</dbReference>
<organism evidence="8 9">
    <name type="scientific">Psychracetigena formicireducens</name>
    <dbReference type="NCBI Taxonomy" id="2986056"/>
    <lineage>
        <taxon>Bacteria</taxon>
        <taxon>Bacillati</taxon>
        <taxon>Candidatus Lithacetigenota</taxon>
        <taxon>Candidatus Psychracetigena</taxon>
    </lineage>
</organism>